<keyword evidence="5" id="KW-0630">Potassium</keyword>
<keyword evidence="8 10" id="KW-0472">Membrane</keyword>
<feature type="transmembrane region" description="Helical" evidence="10">
    <location>
        <begin position="284"/>
        <end position="314"/>
    </location>
</feature>
<dbReference type="InterPro" id="IPR038770">
    <property type="entry name" value="Na+/solute_symporter_sf"/>
</dbReference>
<feature type="domain" description="Cation/H(+) antiporter C-terminal" evidence="13">
    <location>
        <begin position="649"/>
        <end position="793"/>
    </location>
</feature>
<dbReference type="Gene3D" id="1.20.1530.20">
    <property type="match status" value="1"/>
</dbReference>
<accession>A0A1R3JU26</accession>
<dbReference type="OMA" id="NCAYSED"/>
<evidence type="ECO:0000259" key="12">
    <source>
        <dbReference type="Pfam" id="PF23256"/>
    </source>
</evidence>
<evidence type="ECO:0000256" key="1">
    <source>
        <dbReference type="ARBA" id="ARBA00004141"/>
    </source>
</evidence>
<dbReference type="GO" id="GO:1902600">
    <property type="term" value="P:proton transmembrane transport"/>
    <property type="evidence" value="ECO:0007669"/>
    <property type="project" value="InterPro"/>
</dbReference>
<evidence type="ECO:0000256" key="10">
    <source>
        <dbReference type="SAM" id="Phobius"/>
    </source>
</evidence>
<feature type="domain" description="Cation/H+ exchanger transmembrane" evidence="11">
    <location>
        <begin position="71"/>
        <end position="444"/>
    </location>
</feature>
<dbReference type="InterPro" id="IPR057290">
    <property type="entry name" value="CHX17_C"/>
</dbReference>
<evidence type="ECO:0000259" key="11">
    <source>
        <dbReference type="Pfam" id="PF00999"/>
    </source>
</evidence>
<dbReference type="InterPro" id="IPR050794">
    <property type="entry name" value="CPA2_transporter"/>
</dbReference>
<dbReference type="GO" id="GO:0012505">
    <property type="term" value="C:endomembrane system"/>
    <property type="evidence" value="ECO:0007669"/>
    <property type="project" value="TreeGrafter"/>
</dbReference>
<organism evidence="14 15">
    <name type="scientific">Corchorus capsularis</name>
    <name type="common">Jute</name>
    <dbReference type="NCBI Taxonomy" id="210143"/>
    <lineage>
        <taxon>Eukaryota</taxon>
        <taxon>Viridiplantae</taxon>
        <taxon>Streptophyta</taxon>
        <taxon>Embryophyta</taxon>
        <taxon>Tracheophyta</taxon>
        <taxon>Spermatophyta</taxon>
        <taxon>Magnoliopsida</taxon>
        <taxon>eudicotyledons</taxon>
        <taxon>Gunneridae</taxon>
        <taxon>Pentapetalae</taxon>
        <taxon>rosids</taxon>
        <taxon>malvids</taxon>
        <taxon>Malvales</taxon>
        <taxon>Malvaceae</taxon>
        <taxon>Grewioideae</taxon>
        <taxon>Apeibeae</taxon>
        <taxon>Corchorus</taxon>
    </lineage>
</organism>
<dbReference type="GO" id="GO:0006885">
    <property type="term" value="P:regulation of pH"/>
    <property type="evidence" value="ECO:0007669"/>
    <property type="project" value="TreeGrafter"/>
</dbReference>
<keyword evidence="3" id="KW-0633">Potassium transport</keyword>
<dbReference type="InterPro" id="IPR057291">
    <property type="entry name" value="CHX17_2nd"/>
</dbReference>
<sequence>MRRASLNSSSTGIEELVGQKHVCMQFPLKVSSPGLGALIFGNHAQNDLHKFMEYTGPSLFSQMVLTFVLTHLFHNILLIHLGLPILFSQILAGIVLGPMVLGKASVVMTSYESVKILGTLGSMGFIFFLFLSAVKMDIRMVYKAGRKAICIGVLTVLVPIAACLITDRIITGETDLIRNKNFFFSITYSGTSFPVIHILLSELKILNSELGRLGLSAAIVSDMVSVLLVNVGNWVNNVGVKGPKVVLEDMGLTIALVVIVFLVLRPGMKWFARRTPEGGRINDVFLYAVVLLFMLSPTVTSLFHASILFGPFFFGLATPDGPPLGSTLVEKFEPLVSGMFLPLFASTCGMRIDLKFLLKSNKYAKDQIVAALVTLIVKFFVSLALPLSFKMPKQDSLALAFIMITKGIFEIGVYSIFFDAAVISEDLFNIMSIMIVLLASIVPIAVRKLYDPSRKYLSYKKRSILNSKVNEDLRVIGCIHVPGNVNSIIDMLNTCSPSKESPIALDVLHLVKLSGRATPLFIAHQKHGHGIARFESSYSENIVLAFNQFERDNWEAVSVNVFTAVSPRNLMYEDICNLAINNLTSFIMLPFHRRYNADGSIESEDQAIRSLNCSILDKSPCSVGILVEGHRSINHSNSIESTLSSDSSFGIAVIFLGGKDDREALAFARRISIGQRVGLTVIHIKPSKAIRIILADDDSDKILNDEMLRITKEIRNIRYIEKEVNDGPETSTFLRPLLNDYQLVIAGRRYGMEDPQTFGLEEWIEFKEIGIIGDLVSSQDFGGNYSVLIVQQQQLQLIGNIA</sequence>
<proteinExistence type="inferred from homology"/>
<dbReference type="OrthoDB" id="1938353at2759"/>
<reference evidence="14 15" key="1">
    <citation type="submission" date="2013-09" db="EMBL/GenBank/DDBJ databases">
        <title>Corchorus capsularis genome sequencing.</title>
        <authorList>
            <person name="Alam M."/>
            <person name="Haque M.S."/>
            <person name="Islam M.S."/>
            <person name="Emdad E.M."/>
            <person name="Islam M.M."/>
            <person name="Ahmed B."/>
            <person name="Halim A."/>
            <person name="Hossen Q.M.M."/>
            <person name="Hossain M.Z."/>
            <person name="Ahmed R."/>
            <person name="Khan M.M."/>
            <person name="Islam R."/>
            <person name="Rashid M.M."/>
            <person name="Khan S.A."/>
            <person name="Rahman M.S."/>
            <person name="Alam M."/>
        </authorList>
    </citation>
    <scope>NUCLEOTIDE SEQUENCE [LARGE SCALE GENOMIC DNA]</scope>
    <source>
        <strain evidence="15">cv. CVL-1</strain>
        <tissue evidence="14">Whole seedling</tissue>
    </source>
</reference>
<feature type="transmembrane region" description="Helical" evidence="10">
    <location>
        <begin position="252"/>
        <end position="272"/>
    </location>
</feature>
<comment type="caution">
    <text evidence="14">The sequence shown here is derived from an EMBL/GenBank/DDBJ whole genome shotgun (WGS) entry which is preliminary data.</text>
</comment>
<feature type="transmembrane region" description="Helical" evidence="10">
    <location>
        <begin position="397"/>
        <end position="418"/>
    </location>
</feature>
<dbReference type="Proteomes" id="UP000188268">
    <property type="component" value="Unassembled WGS sequence"/>
</dbReference>
<feature type="transmembrane region" description="Helical" evidence="10">
    <location>
        <begin position="116"/>
        <end position="136"/>
    </location>
</feature>
<dbReference type="GO" id="GO:0016020">
    <property type="term" value="C:membrane"/>
    <property type="evidence" value="ECO:0007669"/>
    <property type="project" value="UniProtKB-SubCell"/>
</dbReference>
<protein>
    <submittedName>
        <fullName evidence="14">Cation/H+ exchanger</fullName>
    </submittedName>
</protein>
<evidence type="ECO:0000313" key="14">
    <source>
        <dbReference type="EMBL" id="OMO98338.1"/>
    </source>
</evidence>
<feature type="domain" description="Cation/H(+) antiporter central" evidence="12">
    <location>
        <begin position="506"/>
        <end position="628"/>
    </location>
</feature>
<feature type="transmembrane region" description="Helical" evidence="10">
    <location>
        <begin position="148"/>
        <end position="170"/>
    </location>
</feature>
<evidence type="ECO:0000256" key="2">
    <source>
        <dbReference type="ARBA" id="ARBA00022448"/>
    </source>
</evidence>
<comment type="similarity">
    <text evidence="9">Belongs to the monovalent cation:proton antiporter 2 (CPA2) transporter (TC 2.A.37) family. CHX (TC 2.A.37.4) subfamily.</text>
</comment>
<dbReference type="Pfam" id="PF00999">
    <property type="entry name" value="Na_H_Exchanger"/>
    <property type="match status" value="1"/>
</dbReference>
<dbReference type="AlphaFoldDB" id="A0A1R3JU26"/>
<evidence type="ECO:0000256" key="7">
    <source>
        <dbReference type="ARBA" id="ARBA00023065"/>
    </source>
</evidence>
<dbReference type="Pfam" id="PF23259">
    <property type="entry name" value="CHX17_C"/>
    <property type="match status" value="1"/>
</dbReference>
<feature type="transmembrane region" description="Helical" evidence="10">
    <location>
        <begin position="213"/>
        <end position="232"/>
    </location>
</feature>
<dbReference type="PANTHER" id="PTHR32468:SF17">
    <property type="entry name" value="CATION_H(+) ANTIPORTER 4"/>
    <property type="match status" value="1"/>
</dbReference>
<keyword evidence="15" id="KW-1185">Reference proteome</keyword>
<dbReference type="PANTHER" id="PTHR32468">
    <property type="entry name" value="CATION/H + ANTIPORTER"/>
    <property type="match status" value="1"/>
</dbReference>
<keyword evidence="2" id="KW-0813">Transport</keyword>
<evidence type="ECO:0000256" key="4">
    <source>
        <dbReference type="ARBA" id="ARBA00022692"/>
    </source>
</evidence>
<evidence type="ECO:0000256" key="9">
    <source>
        <dbReference type="ARBA" id="ARBA00038341"/>
    </source>
</evidence>
<evidence type="ECO:0000256" key="5">
    <source>
        <dbReference type="ARBA" id="ARBA00022958"/>
    </source>
</evidence>
<evidence type="ECO:0000313" key="15">
    <source>
        <dbReference type="Proteomes" id="UP000188268"/>
    </source>
</evidence>
<feature type="transmembrane region" description="Helical" evidence="10">
    <location>
        <begin position="427"/>
        <end position="446"/>
    </location>
</feature>
<name>A0A1R3JU26_COCAP</name>
<dbReference type="GO" id="GO:0006813">
    <property type="term" value="P:potassium ion transport"/>
    <property type="evidence" value="ECO:0007669"/>
    <property type="project" value="UniProtKB-KW"/>
</dbReference>
<dbReference type="InterPro" id="IPR006153">
    <property type="entry name" value="Cation/H_exchanger_TM"/>
</dbReference>
<evidence type="ECO:0000256" key="8">
    <source>
        <dbReference type="ARBA" id="ARBA00023136"/>
    </source>
</evidence>
<dbReference type="Gramene" id="OMO98338">
    <property type="protein sequence ID" value="OMO98338"/>
    <property type="gene ID" value="CCACVL1_04248"/>
</dbReference>
<keyword evidence="4 10" id="KW-0812">Transmembrane</keyword>
<dbReference type="GO" id="GO:0015297">
    <property type="term" value="F:antiporter activity"/>
    <property type="evidence" value="ECO:0007669"/>
    <property type="project" value="InterPro"/>
</dbReference>
<dbReference type="Pfam" id="PF23256">
    <property type="entry name" value="CHX17_2nd"/>
    <property type="match status" value="1"/>
</dbReference>
<feature type="transmembrane region" description="Helical" evidence="10">
    <location>
        <begin position="366"/>
        <end position="385"/>
    </location>
</feature>
<evidence type="ECO:0000256" key="6">
    <source>
        <dbReference type="ARBA" id="ARBA00022989"/>
    </source>
</evidence>
<feature type="transmembrane region" description="Helical" evidence="10">
    <location>
        <begin position="182"/>
        <end position="201"/>
    </location>
</feature>
<keyword evidence="7" id="KW-0406">Ion transport</keyword>
<feature type="transmembrane region" description="Helical" evidence="10">
    <location>
        <begin position="72"/>
        <end position="96"/>
    </location>
</feature>
<keyword evidence="6 10" id="KW-1133">Transmembrane helix</keyword>
<gene>
    <name evidence="14" type="ORF">CCACVL1_04248</name>
</gene>
<comment type="subcellular location">
    <subcellularLocation>
        <location evidence="1">Membrane</location>
        <topology evidence="1">Multi-pass membrane protein</topology>
    </subcellularLocation>
</comment>
<dbReference type="EMBL" id="AWWV01007101">
    <property type="protein sequence ID" value="OMO98338.1"/>
    <property type="molecule type" value="Genomic_DNA"/>
</dbReference>
<evidence type="ECO:0000259" key="13">
    <source>
        <dbReference type="Pfam" id="PF23259"/>
    </source>
</evidence>
<evidence type="ECO:0000256" key="3">
    <source>
        <dbReference type="ARBA" id="ARBA00022538"/>
    </source>
</evidence>